<dbReference type="EMBL" id="PYZR01000499">
    <property type="protein sequence ID" value="PTF52988.1"/>
    <property type="molecule type" value="Genomic_DNA"/>
</dbReference>
<evidence type="ECO:0000256" key="1">
    <source>
        <dbReference type="SAM" id="Phobius"/>
    </source>
</evidence>
<organism evidence="2 3">
    <name type="scientific">Staphylococcus cohnii</name>
    <dbReference type="NCBI Taxonomy" id="29382"/>
    <lineage>
        <taxon>Bacteria</taxon>
        <taxon>Bacillati</taxon>
        <taxon>Bacillota</taxon>
        <taxon>Bacilli</taxon>
        <taxon>Bacillales</taxon>
        <taxon>Staphylococcaceae</taxon>
        <taxon>Staphylococcus</taxon>
        <taxon>Staphylococcus cohnii species complex</taxon>
    </lineage>
</organism>
<dbReference type="SUPFAM" id="SSF103473">
    <property type="entry name" value="MFS general substrate transporter"/>
    <property type="match status" value="1"/>
</dbReference>
<comment type="caution">
    <text evidence="2">The sequence shown here is derived from an EMBL/GenBank/DDBJ whole genome shotgun (WGS) entry which is preliminary data.</text>
</comment>
<sequence>MATQVEVQRPKLFAFVLMIGGFMGLFSETALNMALTDIMADFQIEAALAQWLTTGYLLTMAC</sequence>
<keyword evidence="1" id="KW-1133">Transmembrane helix</keyword>
<proteinExistence type="predicted"/>
<gene>
    <name evidence="2" type="ORF">BUY34_14390</name>
</gene>
<dbReference type="InterPro" id="IPR036259">
    <property type="entry name" value="MFS_trans_sf"/>
</dbReference>
<dbReference type="Proteomes" id="UP000241208">
    <property type="component" value="Unassembled WGS sequence"/>
</dbReference>
<dbReference type="AlphaFoldDB" id="A0A2T4LKE0"/>
<feature type="non-terminal residue" evidence="2">
    <location>
        <position position="62"/>
    </location>
</feature>
<evidence type="ECO:0000313" key="3">
    <source>
        <dbReference type="Proteomes" id="UP000241208"/>
    </source>
</evidence>
<keyword evidence="1" id="KW-0812">Transmembrane</keyword>
<protein>
    <submittedName>
        <fullName evidence="2">MFS transporter</fullName>
    </submittedName>
</protein>
<dbReference type="Gene3D" id="1.20.1720.10">
    <property type="entry name" value="Multidrug resistance protein D"/>
    <property type="match status" value="1"/>
</dbReference>
<name>A0A2T4LKE0_9STAP</name>
<feature type="transmembrane region" description="Helical" evidence="1">
    <location>
        <begin position="12"/>
        <end position="35"/>
    </location>
</feature>
<evidence type="ECO:0000313" key="2">
    <source>
        <dbReference type="EMBL" id="PTF52988.1"/>
    </source>
</evidence>
<keyword evidence="1" id="KW-0472">Membrane</keyword>
<reference evidence="2 3" key="1">
    <citation type="journal article" date="2016" name="Front. Microbiol.">
        <title>Comprehensive Phylogenetic Analysis of Bovine Non-aureus Staphylococci Species Based on Whole-Genome Sequencing.</title>
        <authorList>
            <person name="Naushad S."/>
            <person name="Barkema H.W."/>
            <person name="Luby C."/>
            <person name="Condas L.A."/>
            <person name="Nobrega D.B."/>
            <person name="Carson D.A."/>
            <person name="De Buck J."/>
        </authorList>
    </citation>
    <scope>NUCLEOTIDE SEQUENCE [LARGE SCALE GENOMIC DNA]</scope>
    <source>
        <strain evidence="2 3">SNUC 3829</strain>
    </source>
</reference>
<accession>A0A2T4LKE0</accession>